<dbReference type="EMBL" id="KT894734">
    <property type="protein sequence ID" value="ALN43739.1"/>
    <property type="molecule type" value="Genomic_DNA"/>
</dbReference>
<accession>D0FZV9</accession>
<evidence type="ECO:0000313" key="1">
    <source>
        <dbReference type="EMBL" id="ALN43739.1"/>
    </source>
</evidence>
<evidence type="ECO:0000313" key="3">
    <source>
        <dbReference type="EMBL" id="BAI48450.1"/>
    </source>
</evidence>
<sequence length="68" mass="8036">MPEKTYRHEDTNRLASSGQNANDVWRLDFFGSVIHRQTEPILILLRKCNRQIDERICHLSAHRQCTES</sequence>
<dbReference type="EMBL" id="AB525688">
    <property type="protein sequence ID" value="BAI48450.1"/>
    <property type="molecule type" value="Genomic_DNA"/>
</dbReference>
<evidence type="ECO:0000313" key="2">
    <source>
        <dbReference type="EMBL" id="ASF20365.1"/>
    </source>
</evidence>
<dbReference type="AlphaFoldDB" id="D0FZV9"/>
<dbReference type="EMBL" id="KY437729">
    <property type="protein sequence ID" value="ASF20365.1"/>
    <property type="molecule type" value="Genomic_DNA"/>
</dbReference>
<proteinExistence type="predicted"/>
<reference evidence="1" key="2">
    <citation type="journal article" date="2016" name="Antimicrob. Agents Chemother.">
        <title>Characterization of SXT/R391 Integrative and Conjugative Elements in Proteus mirabilis Isolates from Food-Producing Animals in China.</title>
        <authorList>
            <person name="Lei C.W."/>
            <person name="Zhang A.Y."/>
            <person name="Wang H.N."/>
            <person name="Liu B.H."/>
            <person name="Yang L.Q."/>
            <person name="Yang Y.Q."/>
        </authorList>
    </citation>
    <scope>NUCLEOTIDE SEQUENCE</scope>
    <source>
        <strain evidence="1">PM14C28</strain>
    </source>
</reference>
<reference evidence="2" key="3">
    <citation type="journal article" date="2017" name="Int. J. Antimicrob. Agents">
        <title>Identification and characterization of new members of the SXT/R391 family of integrative and conjugative elements (ICEs) in Proteus mirabilis.</title>
        <authorList>
            <person name="Bie L."/>
            <person name="Wu H."/>
            <person name="Wang X.H."/>
            <person name="Wang M."/>
            <person name="Xu H."/>
        </authorList>
    </citation>
    <scope>NUCLEOTIDE SEQUENCE</scope>
    <source>
        <strain evidence="2">JN39</strain>
    </source>
</reference>
<organism evidence="3">
    <name type="scientific">Proteus mirabilis</name>
    <dbReference type="NCBI Taxonomy" id="584"/>
    <lineage>
        <taxon>Bacteria</taxon>
        <taxon>Pseudomonadati</taxon>
        <taxon>Pseudomonadota</taxon>
        <taxon>Gammaproteobacteria</taxon>
        <taxon>Enterobacterales</taxon>
        <taxon>Morganellaceae</taxon>
        <taxon>Proteus</taxon>
    </lineage>
</organism>
<name>D0FZV9_PROMI</name>
<reference evidence="3" key="1">
    <citation type="journal article" date="2010" name="Antimicrob. Agents Chemother.">
        <title>Chromosomally encoded blaCMY-2 located on a novel SXT/R391-related integrating conjugative element in a Proteus mirabilis clinical isolate.</title>
        <authorList>
            <person name="Harada S."/>
            <person name="Ishii Y."/>
            <person name="Saga T."/>
            <person name="Tateda K."/>
            <person name="Yamaguchi K."/>
        </authorList>
    </citation>
    <scope>NUCLEOTIDE SEQUENCE</scope>
    <source>
        <strain evidence="3">TUM4660</strain>
    </source>
</reference>
<protein>
    <submittedName>
        <fullName evidence="3">Uncharacterized protein</fullName>
    </submittedName>
</protein>